<feature type="compositionally biased region" description="Basic and acidic residues" evidence="1">
    <location>
        <begin position="30"/>
        <end position="50"/>
    </location>
</feature>
<evidence type="ECO:0000256" key="1">
    <source>
        <dbReference type="SAM" id="MobiDB-lite"/>
    </source>
</evidence>
<evidence type="ECO:0000313" key="2">
    <source>
        <dbReference type="EMBL" id="CAA9257971.1"/>
    </source>
</evidence>
<proteinExistence type="predicted"/>
<feature type="non-terminal residue" evidence="2">
    <location>
        <position position="113"/>
    </location>
</feature>
<dbReference type="EMBL" id="CADCTF010000125">
    <property type="protein sequence ID" value="CAA9257971.1"/>
    <property type="molecule type" value="Genomic_DNA"/>
</dbReference>
<feature type="compositionally biased region" description="Basic residues" evidence="1">
    <location>
        <begin position="7"/>
        <end position="22"/>
    </location>
</feature>
<feature type="region of interest" description="Disordered" evidence="1">
    <location>
        <begin position="1"/>
        <end position="71"/>
    </location>
</feature>
<name>A0A6J4IS70_9ACTN</name>
<protein>
    <submittedName>
        <fullName evidence="2">Uncharacterized protein</fullName>
    </submittedName>
</protein>
<accession>A0A6J4IS70</accession>
<dbReference type="AlphaFoldDB" id="A0A6J4IS70"/>
<gene>
    <name evidence="2" type="ORF">AVDCRST_MAG50-2708</name>
</gene>
<feature type="non-terminal residue" evidence="2">
    <location>
        <position position="1"/>
    </location>
</feature>
<reference evidence="2" key="1">
    <citation type="submission" date="2020-02" db="EMBL/GenBank/DDBJ databases">
        <authorList>
            <person name="Meier V. D."/>
        </authorList>
    </citation>
    <scope>NUCLEOTIDE SEQUENCE</scope>
    <source>
        <strain evidence="2">AVDCRST_MAG50</strain>
    </source>
</reference>
<organism evidence="2">
    <name type="scientific">uncultured Acidimicrobiales bacterium</name>
    <dbReference type="NCBI Taxonomy" id="310071"/>
    <lineage>
        <taxon>Bacteria</taxon>
        <taxon>Bacillati</taxon>
        <taxon>Actinomycetota</taxon>
        <taxon>Acidimicrobiia</taxon>
        <taxon>Acidimicrobiales</taxon>
        <taxon>environmental samples</taxon>
    </lineage>
</organism>
<sequence length="113" mass="12870">DRDRRAGRAGRARACGHPRLHPRPPVGRQVHPDRADPRRDHRRRGGDVLRRGPARLAARAAAPRHDGGEVRHRRRLVHAPAVRLEPVHPGLRVGAPPRHRRVHRLPHDVRVLL</sequence>